<protein>
    <submittedName>
        <fullName evidence="1">Uncharacterized protein</fullName>
    </submittedName>
</protein>
<dbReference type="AlphaFoldDB" id="A0A382RX18"/>
<proteinExistence type="predicted"/>
<evidence type="ECO:0000313" key="1">
    <source>
        <dbReference type="EMBL" id="SVD01201.1"/>
    </source>
</evidence>
<dbReference type="EMBL" id="UINC01124211">
    <property type="protein sequence ID" value="SVD01201.1"/>
    <property type="molecule type" value="Genomic_DNA"/>
</dbReference>
<accession>A0A382RX18</accession>
<name>A0A382RX18_9ZZZZ</name>
<feature type="non-terminal residue" evidence="1">
    <location>
        <position position="37"/>
    </location>
</feature>
<gene>
    <name evidence="1" type="ORF">METZ01_LOCUS354055</name>
</gene>
<reference evidence="1" key="1">
    <citation type="submission" date="2018-05" db="EMBL/GenBank/DDBJ databases">
        <authorList>
            <person name="Lanie J.A."/>
            <person name="Ng W.-L."/>
            <person name="Kazmierczak K.M."/>
            <person name="Andrzejewski T.M."/>
            <person name="Davidsen T.M."/>
            <person name="Wayne K.J."/>
            <person name="Tettelin H."/>
            <person name="Glass J.I."/>
            <person name="Rusch D."/>
            <person name="Podicherti R."/>
            <person name="Tsui H.-C.T."/>
            <person name="Winkler M.E."/>
        </authorList>
    </citation>
    <scope>NUCLEOTIDE SEQUENCE</scope>
</reference>
<organism evidence="1">
    <name type="scientific">marine metagenome</name>
    <dbReference type="NCBI Taxonomy" id="408172"/>
    <lineage>
        <taxon>unclassified sequences</taxon>
        <taxon>metagenomes</taxon>
        <taxon>ecological metagenomes</taxon>
    </lineage>
</organism>
<sequence length="37" mass="4217">MRRTHQNIIGVIPRLGEFASSVTSGALHSKRRGLWQR</sequence>